<evidence type="ECO:0008006" key="4">
    <source>
        <dbReference type="Google" id="ProtNLM"/>
    </source>
</evidence>
<evidence type="ECO:0000256" key="1">
    <source>
        <dbReference type="ARBA" id="ARBA00022679"/>
    </source>
</evidence>
<name>Q2W665_PARM1</name>
<accession>Q2W665</accession>
<dbReference type="KEGG" id="mag:amb1856"/>
<dbReference type="HOGENOM" id="CLU_046916_1_2_5"/>
<reference evidence="2 3" key="1">
    <citation type="journal article" date="2005" name="DNA Res.">
        <title>Complete genome sequence of the facultative anaerobic magnetotactic bacterium Magnetospirillum sp. strain AMB-1.</title>
        <authorList>
            <person name="Matsunaga T."/>
            <person name="Okamura Y."/>
            <person name="Fukuda Y."/>
            <person name="Wahyudi A.T."/>
            <person name="Murase Y."/>
            <person name="Takeyama H."/>
        </authorList>
    </citation>
    <scope>NUCLEOTIDE SEQUENCE [LARGE SCALE GENOMIC DNA]</scope>
    <source>
        <strain evidence="3">ATCC 700264 / AMB-1</strain>
    </source>
</reference>
<keyword evidence="3" id="KW-1185">Reference proteome</keyword>
<dbReference type="PANTHER" id="PTHR12788:SF10">
    <property type="entry name" value="PROTEIN-TYROSINE SULFOTRANSFERASE"/>
    <property type="match status" value="1"/>
</dbReference>
<organism evidence="2 3">
    <name type="scientific">Paramagnetospirillum magneticum (strain ATCC 700264 / AMB-1)</name>
    <name type="common">Magnetospirillum magneticum</name>
    <dbReference type="NCBI Taxonomy" id="342108"/>
    <lineage>
        <taxon>Bacteria</taxon>
        <taxon>Pseudomonadati</taxon>
        <taxon>Pseudomonadota</taxon>
        <taxon>Alphaproteobacteria</taxon>
        <taxon>Rhodospirillales</taxon>
        <taxon>Magnetospirillaceae</taxon>
        <taxon>Paramagnetospirillum</taxon>
    </lineage>
</organism>
<dbReference type="RefSeq" id="WP_011384261.1">
    <property type="nucleotide sequence ID" value="NC_007626.1"/>
</dbReference>
<dbReference type="GO" id="GO:0008476">
    <property type="term" value="F:protein-tyrosine sulfotransferase activity"/>
    <property type="evidence" value="ECO:0007669"/>
    <property type="project" value="InterPro"/>
</dbReference>
<sequence>MPVTLSQRPIFVIGPERSGTTLVMAMLGNHPDIAVPEVAWFYPRFRPYVHTHGDLSEGTNFRALVEEMIFGLKTPFFDLPVNPRTIVDELVAEAPERSFAGAYAAILGRYARHAGKPRWGEKTPYNLFFVDQILEDFPNAQFVVITRDGRDASADYLESSFGPTNILAAAEIWALNQRTIAAARAKVAPGQWFDVRYETLVRQPEAELKRIAAFLGVEYSPAFLEFHTTSIAQARGAQRDHAPLGHPVSDRYIGIHKTLLSLRDQRVFAAIAGRELAEAGYELDVEPQPPTEAEARRWRDYDARIRAATLDSEDGHVVYESYNDWLADQREARRRKGLWTDHPSPTPFPIGTPHEELVQGFRAWRHWKEAFGVKRRYTSSRPVL</sequence>
<evidence type="ECO:0000313" key="2">
    <source>
        <dbReference type="EMBL" id="BAE50660.1"/>
    </source>
</evidence>
<gene>
    <name evidence="2" type="ordered locus">amb1856</name>
</gene>
<dbReference type="Gene3D" id="3.40.50.300">
    <property type="entry name" value="P-loop containing nucleotide triphosphate hydrolases"/>
    <property type="match status" value="1"/>
</dbReference>
<dbReference type="SUPFAM" id="SSF52540">
    <property type="entry name" value="P-loop containing nucleoside triphosphate hydrolases"/>
    <property type="match status" value="1"/>
</dbReference>
<dbReference type="AlphaFoldDB" id="Q2W665"/>
<keyword evidence="1" id="KW-0808">Transferase</keyword>
<dbReference type="STRING" id="342108.amb1856"/>
<protein>
    <recommendedName>
        <fullName evidence="4">Sulfotransferase</fullName>
    </recommendedName>
</protein>
<dbReference type="Pfam" id="PF13469">
    <property type="entry name" value="Sulfotransfer_3"/>
    <property type="match status" value="1"/>
</dbReference>
<dbReference type="InterPro" id="IPR027417">
    <property type="entry name" value="P-loop_NTPase"/>
</dbReference>
<dbReference type="OrthoDB" id="977108at2"/>
<dbReference type="InterPro" id="IPR026634">
    <property type="entry name" value="TPST-like"/>
</dbReference>
<dbReference type="PANTHER" id="PTHR12788">
    <property type="entry name" value="PROTEIN-TYROSINE SULFOTRANSFERASE 2"/>
    <property type="match status" value="1"/>
</dbReference>
<dbReference type="EMBL" id="AP007255">
    <property type="protein sequence ID" value="BAE50660.1"/>
    <property type="molecule type" value="Genomic_DNA"/>
</dbReference>
<dbReference type="Proteomes" id="UP000007058">
    <property type="component" value="Chromosome"/>
</dbReference>
<proteinExistence type="predicted"/>
<evidence type="ECO:0000313" key="3">
    <source>
        <dbReference type="Proteomes" id="UP000007058"/>
    </source>
</evidence>